<comment type="caution">
    <text evidence="2">The sequence shown here is derived from an EMBL/GenBank/DDBJ whole genome shotgun (WGS) entry which is preliminary data.</text>
</comment>
<dbReference type="EMBL" id="RJJX01000004">
    <property type="protein sequence ID" value="RUT79190.1"/>
    <property type="molecule type" value="Genomic_DNA"/>
</dbReference>
<feature type="region of interest" description="Disordered" evidence="1">
    <location>
        <begin position="222"/>
        <end position="243"/>
    </location>
</feature>
<name>A0A434AXP7_9BACT</name>
<dbReference type="Proteomes" id="UP000282985">
    <property type="component" value="Unassembled WGS sequence"/>
</dbReference>
<evidence type="ECO:0000256" key="1">
    <source>
        <dbReference type="SAM" id="MobiDB-lite"/>
    </source>
</evidence>
<dbReference type="AlphaFoldDB" id="A0A434AXP7"/>
<protein>
    <submittedName>
        <fullName evidence="2">Uncharacterized protein</fullName>
    </submittedName>
</protein>
<evidence type="ECO:0000313" key="3">
    <source>
        <dbReference type="Proteomes" id="UP000282985"/>
    </source>
</evidence>
<dbReference type="RefSeq" id="WP_127342914.1">
    <property type="nucleotide sequence ID" value="NZ_RJJX01000004.1"/>
</dbReference>
<proteinExistence type="predicted"/>
<organism evidence="2 3">
    <name type="scientific">Ancylomarina longa</name>
    <dbReference type="NCBI Taxonomy" id="2487017"/>
    <lineage>
        <taxon>Bacteria</taxon>
        <taxon>Pseudomonadati</taxon>
        <taxon>Bacteroidota</taxon>
        <taxon>Bacteroidia</taxon>
        <taxon>Marinilabiliales</taxon>
        <taxon>Marinifilaceae</taxon>
        <taxon>Ancylomarina</taxon>
    </lineage>
</organism>
<gene>
    <name evidence="2" type="ORF">DLK05_05075</name>
</gene>
<reference evidence="2 3" key="1">
    <citation type="submission" date="2018-11" db="EMBL/GenBank/DDBJ databases">
        <title>Parancylomarina longa gen. nov., sp. nov., isolated from sediments of southern Okinawa.</title>
        <authorList>
            <person name="Fu T."/>
        </authorList>
    </citation>
    <scope>NUCLEOTIDE SEQUENCE [LARGE SCALE GENOMIC DNA]</scope>
    <source>
        <strain evidence="2 3">T3-2 S1-C</strain>
    </source>
</reference>
<dbReference type="Pfam" id="PF19775">
    <property type="entry name" value="DUF6261"/>
    <property type="match status" value="1"/>
</dbReference>
<accession>A0A434AXP7</accession>
<keyword evidence="3" id="KW-1185">Reference proteome</keyword>
<dbReference type="OrthoDB" id="1115360at2"/>
<dbReference type="InterPro" id="IPR046228">
    <property type="entry name" value="DUF6261"/>
</dbReference>
<sequence length="243" mass="27792">MKKVAYYVFSHKALYTFIGGVIALVEKVNTEELGLSVFVEKTKTEFEKFANAINREYTNPFTQLLIEADQHRDDRFIGLKSYIGACKYRKEEAYPGASEELERLIARVGTDLYKMPFAEESAALDTLIDELQSEQYAKAIRTIRAKEWIDQLVESQEVYKNLIQQRIELPNTNTDTIGDTRKPLIRANRSLLLMISLQEQASENPAITELIDQLNNHISKSMSSARLSNSSKNKEEETETAQQ</sequence>
<evidence type="ECO:0000313" key="2">
    <source>
        <dbReference type="EMBL" id="RUT79190.1"/>
    </source>
</evidence>